<proteinExistence type="predicted"/>
<dbReference type="Proteomes" id="UP000709295">
    <property type="component" value="Unassembled WGS sequence"/>
</dbReference>
<evidence type="ECO:0000313" key="3">
    <source>
        <dbReference type="Proteomes" id="UP000709295"/>
    </source>
</evidence>
<reference evidence="2" key="1">
    <citation type="submission" date="2021-01" db="EMBL/GenBank/DDBJ databases">
        <title>Phytophthora aleatoria, a newly-described species from Pinus radiata is distinct from Phytophthora cactorum isolates based on comparative genomics.</title>
        <authorList>
            <person name="Mcdougal R."/>
            <person name="Panda P."/>
            <person name="Williams N."/>
            <person name="Studholme D.J."/>
        </authorList>
    </citation>
    <scope>NUCLEOTIDE SEQUENCE</scope>
    <source>
        <strain evidence="2">NZFS 4037</strain>
    </source>
</reference>
<accession>A0A8J5MG82</accession>
<protein>
    <submittedName>
        <fullName evidence="2">Uncharacterized protein</fullName>
    </submittedName>
</protein>
<keyword evidence="3" id="KW-1185">Reference proteome</keyword>
<name>A0A8J5MG82_9STRA</name>
<comment type="caution">
    <text evidence="2">The sequence shown here is derived from an EMBL/GenBank/DDBJ whole genome shotgun (WGS) entry which is preliminary data.</text>
</comment>
<feature type="region of interest" description="Disordered" evidence="1">
    <location>
        <begin position="1"/>
        <end position="38"/>
    </location>
</feature>
<gene>
    <name evidence="2" type="ORF">JG688_00008266</name>
</gene>
<dbReference type="EMBL" id="JAENGY010000428">
    <property type="protein sequence ID" value="KAG6963182.1"/>
    <property type="molecule type" value="Genomic_DNA"/>
</dbReference>
<organism evidence="2 3">
    <name type="scientific">Phytophthora aleatoria</name>
    <dbReference type="NCBI Taxonomy" id="2496075"/>
    <lineage>
        <taxon>Eukaryota</taxon>
        <taxon>Sar</taxon>
        <taxon>Stramenopiles</taxon>
        <taxon>Oomycota</taxon>
        <taxon>Peronosporomycetes</taxon>
        <taxon>Peronosporales</taxon>
        <taxon>Peronosporaceae</taxon>
        <taxon>Phytophthora</taxon>
    </lineage>
</organism>
<dbReference type="AlphaFoldDB" id="A0A8J5MG82"/>
<sequence length="107" mass="11856">MVETYFIHPTRSPSVASEPSPRHSSRTRRRGADSADNRLPSELLKEIGIAGTEVVKVLKGRDGRTKGEDTNRGEDYVVGEGELYAYVLDKGKCATLPEYSKLMEAAW</sequence>
<evidence type="ECO:0000313" key="2">
    <source>
        <dbReference type="EMBL" id="KAG6963182.1"/>
    </source>
</evidence>
<evidence type="ECO:0000256" key="1">
    <source>
        <dbReference type="SAM" id="MobiDB-lite"/>
    </source>
</evidence>